<dbReference type="InterPro" id="IPR003439">
    <property type="entry name" value="ABC_transporter-like_ATP-bd"/>
</dbReference>
<keyword evidence="3" id="KW-0067">ATP-binding</keyword>
<accession>A0A6J6T948</accession>
<dbReference type="InterPro" id="IPR051120">
    <property type="entry name" value="ABC_AA/LPS_Transport"/>
</dbReference>
<name>A0A6J6T948_9ZZZZ</name>
<dbReference type="PANTHER" id="PTHR45772:SF9">
    <property type="entry name" value="CONSERVED COMPONENT OF ABC TRANSPORTER FOR NATURAL AMINO ACIDS"/>
    <property type="match status" value="1"/>
</dbReference>
<dbReference type="PANTHER" id="PTHR45772">
    <property type="entry name" value="CONSERVED COMPONENT OF ABC TRANSPORTER FOR NATURAL AMINO ACIDS-RELATED"/>
    <property type="match status" value="1"/>
</dbReference>
<reference evidence="6" key="1">
    <citation type="submission" date="2020-05" db="EMBL/GenBank/DDBJ databases">
        <authorList>
            <person name="Chiriac C."/>
            <person name="Salcher M."/>
            <person name="Ghai R."/>
            <person name="Kavagutti S V."/>
        </authorList>
    </citation>
    <scope>NUCLEOTIDE SEQUENCE</scope>
</reference>
<proteinExistence type="predicted"/>
<dbReference type="Pfam" id="PF00005">
    <property type="entry name" value="ABC_tran"/>
    <property type="match status" value="1"/>
</dbReference>
<dbReference type="InterPro" id="IPR032823">
    <property type="entry name" value="BCA_ABC_TP_C"/>
</dbReference>
<evidence type="ECO:0000259" key="4">
    <source>
        <dbReference type="PROSITE" id="PS50893"/>
    </source>
</evidence>
<dbReference type="AlphaFoldDB" id="A0A6J6T948"/>
<dbReference type="Pfam" id="PF12399">
    <property type="entry name" value="BCA_ABC_TP_C"/>
    <property type="match status" value="1"/>
</dbReference>
<evidence type="ECO:0000256" key="3">
    <source>
        <dbReference type="ARBA" id="ARBA00022840"/>
    </source>
</evidence>
<evidence type="ECO:0000256" key="1">
    <source>
        <dbReference type="ARBA" id="ARBA00022448"/>
    </source>
</evidence>
<keyword evidence="1" id="KW-0813">Transport</keyword>
<dbReference type="InterPro" id="IPR003593">
    <property type="entry name" value="AAA+_ATPase"/>
</dbReference>
<sequence>MKYFLPLTDPILEMVDISVKLSGLQILDSVSIGVPQGTVTGLIGPNGAGKTTVFNVISGFITADSGYLKVDGKKQKHVQPHHLTRKGIARTLQGVGLFPTMSALENVMIGGSSQVRSGIIAQALAMPWTDVEQNRLRAQSMAVLGELNIADAANRLPGELPYPIQKRVALARALVSDPQVLLLDEPAGGISAADISELADLIRSWVPKRTVLLVEHHMELVMEVCDLIWVLDAGKVIAAGTPDEVRRNPAVLAAYLGEDGAT</sequence>
<dbReference type="SMART" id="SM00382">
    <property type="entry name" value="AAA"/>
    <property type="match status" value="1"/>
</dbReference>
<evidence type="ECO:0000313" key="5">
    <source>
        <dbReference type="EMBL" id="CAB4672856.1"/>
    </source>
</evidence>
<gene>
    <name evidence="5" type="ORF">UFOPK2310_00712</name>
    <name evidence="6" type="ORF">UFOPK2809_00483</name>
</gene>
<dbReference type="Gene3D" id="3.40.50.300">
    <property type="entry name" value="P-loop containing nucleotide triphosphate hydrolases"/>
    <property type="match status" value="1"/>
</dbReference>
<dbReference type="EMBL" id="CAEZZA010000047">
    <property type="protein sequence ID" value="CAB4743414.1"/>
    <property type="molecule type" value="Genomic_DNA"/>
</dbReference>
<dbReference type="GO" id="GO:0005524">
    <property type="term" value="F:ATP binding"/>
    <property type="evidence" value="ECO:0007669"/>
    <property type="project" value="UniProtKB-KW"/>
</dbReference>
<dbReference type="EMBL" id="CAEZWW010000071">
    <property type="protein sequence ID" value="CAB4672856.1"/>
    <property type="molecule type" value="Genomic_DNA"/>
</dbReference>
<dbReference type="GO" id="GO:0016887">
    <property type="term" value="F:ATP hydrolysis activity"/>
    <property type="evidence" value="ECO:0007669"/>
    <property type="project" value="InterPro"/>
</dbReference>
<dbReference type="SUPFAM" id="SSF52540">
    <property type="entry name" value="P-loop containing nucleoside triphosphate hydrolases"/>
    <property type="match status" value="1"/>
</dbReference>
<keyword evidence="2" id="KW-0547">Nucleotide-binding</keyword>
<protein>
    <submittedName>
        <fullName evidence="6">Unannotated protein</fullName>
    </submittedName>
</protein>
<dbReference type="CDD" id="cd03219">
    <property type="entry name" value="ABC_Mj1267_LivG_branched"/>
    <property type="match status" value="1"/>
</dbReference>
<evidence type="ECO:0000313" key="6">
    <source>
        <dbReference type="EMBL" id="CAB4743414.1"/>
    </source>
</evidence>
<evidence type="ECO:0000256" key="2">
    <source>
        <dbReference type="ARBA" id="ARBA00022741"/>
    </source>
</evidence>
<organism evidence="6">
    <name type="scientific">freshwater metagenome</name>
    <dbReference type="NCBI Taxonomy" id="449393"/>
    <lineage>
        <taxon>unclassified sequences</taxon>
        <taxon>metagenomes</taxon>
        <taxon>ecological metagenomes</taxon>
    </lineage>
</organism>
<dbReference type="InterPro" id="IPR027417">
    <property type="entry name" value="P-loop_NTPase"/>
</dbReference>
<dbReference type="PROSITE" id="PS50893">
    <property type="entry name" value="ABC_TRANSPORTER_2"/>
    <property type="match status" value="1"/>
</dbReference>
<dbReference type="GO" id="GO:0005886">
    <property type="term" value="C:plasma membrane"/>
    <property type="evidence" value="ECO:0007669"/>
    <property type="project" value="TreeGrafter"/>
</dbReference>
<feature type="domain" description="ABC transporter" evidence="4">
    <location>
        <begin position="12"/>
        <end position="258"/>
    </location>
</feature>